<protein>
    <submittedName>
        <fullName evidence="2">Uncharacterized protein</fullName>
    </submittedName>
</protein>
<dbReference type="Proteomes" id="UP000290288">
    <property type="component" value="Unassembled WGS sequence"/>
</dbReference>
<name>A0A4Q2D3T7_9AGAR</name>
<dbReference type="AlphaFoldDB" id="A0A4Q2D3T7"/>
<comment type="caution">
    <text evidence="2">The sequence shown here is derived from an EMBL/GenBank/DDBJ whole genome shotgun (WGS) entry which is preliminary data.</text>
</comment>
<keyword evidence="3" id="KW-1185">Reference proteome</keyword>
<evidence type="ECO:0000313" key="2">
    <source>
        <dbReference type="EMBL" id="RXW13689.1"/>
    </source>
</evidence>
<dbReference type="EMBL" id="SDEE01000853">
    <property type="protein sequence ID" value="RXW13689.1"/>
    <property type="molecule type" value="Genomic_DNA"/>
</dbReference>
<organism evidence="2 3">
    <name type="scientific">Candolleomyces aberdarensis</name>
    <dbReference type="NCBI Taxonomy" id="2316362"/>
    <lineage>
        <taxon>Eukaryota</taxon>
        <taxon>Fungi</taxon>
        <taxon>Dikarya</taxon>
        <taxon>Basidiomycota</taxon>
        <taxon>Agaricomycotina</taxon>
        <taxon>Agaricomycetes</taxon>
        <taxon>Agaricomycetidae</taxon>
        <taxon>Agaricales</taxon>
        <taxon>Agaricineae</taxon>
        <taxon>Psathyrellaceae</taxon>
        <taxon>Candolleomyces</taxon>
    </lineage>
</organism>
<gene>
    <name evidence="2" type="ORF">EST38_g12162</name>
</gene>
<proteinExistence type="predicted"/>
<reference evidence="2 3" key="1">
    <citation type="submission" date="2019-01" db="EMBL/GenBank/DDBJ databases">
        <title>Draft genome sequence of Psathyrella aberdarensis IHI B618.</title>
        <authorList>
            <person name="Buettner E."/>
            <person name="Kellner H."/>
        </authorList>
    </citation>
    <scope>NUCLEOTIDE SEQUENCE [LARGE SCALE GENOMIC DNA]</scope>
    <source>
        <strain evidence="2 3">IHI B618</strain>
    </source>
</reference>
<sequence length="86" mass="9260">MGRNQGKSGKKKEKIKGAMHVPSVIRQGPSTSSLLSTNLKVKKLKVTEGGFKVTDSSSHSDVNAAIAAFTWKETNLSDSQLDAVWD</sequence>
<evidence type="ECO:0000313" key="3">
    <source>
        <dbReference type="Proteomes" id="UP000290288"/>
    </source>
</evidence>
<feature type="region of interest" description="Disordered" evidence="1">
    <location>
        <begin position="1"/>
        <end position="29"/>
    </location>
</feature>
<evidence type="ECO:0000256" key="1">
    <source>
        <dbReference type="SAM" id="MobiDB-lite"/>
    </source>
</evidence>
<accession>A0A4Q2D3T7</accession>